<keyword evidence="7" id="KW-0472">Membrane</keyword>
<dbReference type="SUPFAM" id="SSF88659">
    <property type="entry name" value="Sigma3 and sigma4 domains of RNA polymerase sigma factors"/>
    <property type="match status" value="1"/>
</dbReference>
<evidence type="ECO:0000256" key="2">
    <source>
        <dbReference type="ARBA" id="ARBA00023015"/>
    </source>
</evidence>
<dbReference type="CDD" id="cd06171">
    <property type="entry name" value="Sigma70_r4"/>
    <property type="match status" value="1"/>
</dbReference>
<organism evidence="10 11">
    <name type="scientific">Marinihelvus fidelis</name>
    <dbReference type="NCBI Taxonomy" id="2613842"/>
    <lineage>
        <taxon>Bacteria</taxon>
        <taxon>Pseudomonadati</taxon>
        <taxon>Pseudomonadota</taxon>
        <taxon>Gammaproteobacteria</taxon>
        <taxon>Chromatiales</taxon>
        <taxon>Wenzhouxiangellaceae</taxon>
        <taxon>Marinihelvus</taxon>
    </lineage>
</organism>
<gene>
    <name evidence="10" type="ORF">F3N42_00895</name>
</gene>
<dbReference type="RefSeq" id="WP_150862485.1">
    <property type="nucleotide sequence ID" value="NZ_VYXP01000001.1"/>
</dbReference>
<keyword evidence="5 6" id="KW-0804">Transcription</keyword>
<dbReference type="GO" id="GO:0006352">
    <property type="term" value="P:DNA-templated transcription initiation"/>
    <property type="evidence" value="ECO:0007669"/>
    <property type="project" value="InterPro"/>
</dbReference>
<dbReference type="InterPro" id="IPR000838">
    <property type="entry name" value="RNA_pol_sigma70_ECF_CS"/>
</dbReference>
<dbReference type="PANTHER" id="PTHR43133:SF51">
    <property type="entry name" value="RNA POLYMERASE SIGMA FACTOR"/>
    <property type="match status" value="1"/>
</dbReference>
<dbReference type="Gene3D" id="1.10.10.10">
    <property type="entry name" value="Winged helix-like DNA-binding domain superfamily/Winged helix DNA-binding domain"/>
    <property type="match status" value="1"/>
</dbReference>
<evidence type="ECO:0000313" key="10">
    <source>
        <dbReference type="EMBL" id="KAA9134134.1"/>
    </source>
</evidence>
<keyword evidence="3 6" id="KW-0731">Sigma factor</keyword>
<feature type="transmembrane region" description="Helical" evidence="7">
    <location>
        <begin position="436"/>
        <end position="459"/>
    </location>
</feature>
<dbReference type="InterPro" id="IPR036388">
    <property type="entry name" value="WH-like_DNA-bd_sf"/>
</dbReference>
<dbReference type="EMBL" id="VYXP01000001">
    <property type="protein sequence ID" value="KAA9134134.1"/>
    <property type="molecule type" value="Genomic_DNA"/>
</dbReference>
<evidence type="ECO:0000256" key="1">
    <source>
        <dbReference type="ARBA" id="ARBA00010641"/>
    </source>
</evidence>
<dbReference type="AlphaFoldDB" id="A0A5N0TI38"/>
<protein>
    <recommendedName>
        <fullName evidence="6">RNA polymerase sigma factor</fullName>
    </recommendedName>
</protein>
<evidence type="ECO:0000256" key="6">
    <source>
        <dbReference type="RuleBase" id="RU000716"/>
    </source>
</evidence>
<feature type="transmembrane region" description="Helical" evidence="7">
    <location>
        <begin position="279"/>
        <end position="303"/>
    </location>
</feature>
<dbReference type="GO" id="GO:0016987">
    <property type="term" value="F:sigma factor activity"/>
    <property type="evidence" value="ECO:0007669"/>
    <property type="project" value="UniProtKB-KW"/>
</dbReference>
<dbReference type="GO" id="GO:0003677">
    <property type="term" value="F:DNA binding"/>
    <property type="evidence" value="ECO:0007669"/>
    <property type="project" value="UniProtKB-KW"/>
</dbReference>
<feature type="domain" description="RNA polymerase sigma-70 region 2" evidence="8">
    <location>
        <begin position="36"/>
        <end position="103"/>
    </location>
</feature>
<feature type="transmembrane region" description="Helical" evidence="7">
    <location>
        <begin position="471"/>
        <end position="491"/>
    </location>
</feature>
<dbReference type="Pfam" id="PF04542">
    <property type="entry name" value="Sigma70_r2"/>
    <property type="match status" value="1"/>
</dbReference>
<accession>A0A5N0TI38</accession>
<feature type="transmembrane region" description="Helical" evidence="7">
    <location>
        <begin position="315"/>
        <end position="334"/>
    </location>
</feature>
<evidence type="ECO:0000256" key="5">
    <source>
        <dbReference type="ARBA" id="ARBA00023163"/>
    </source>
</evidence>
<sequence length="546" mass="58537">MLKNSQIDGPRGNRATDADLVAASLGGDRQAFGHVVDRYQRLLCSVAYASLGNIAQSEDLAQEAFIEAWHKLPTLAEPEKLKAWLCGILRFKLSHHHRSESRRPMAAAQALDTVVHLPTDAAGVEEQAMDDEQQALLWQALENVPENYREVMVLYYREQRSMAQVAQDLDLSEATVKQRLSRGRKMLQERMMRFVEDALTRSTPGHIFTAGVIAALPAAMVATPAKAMGAGAVATQAGSAIKWTGLAAFLASASGFISSAFALRATLDRVRTKRERRQVIRTVVAFMGVALLFAVALLGMVQFTRNHPALAVPMAWTAQVIVLGFIAGYIALTARLMGGMRRLRSAERARRPERFTAEADQVDAPRREYRSRASLFGLPLVHIKFAMAEEGETPATGWIAAGERAYGILFAWGGYAVGMISVGIVSVGVVTVGAVGFGLVGVGTVGVGLLAIGAAAIGFRAYGSLSALGWDGALGGGFAIAHDAAIAPVAVAQETNSERAAELLDLASTQATQPVALLLIAALVIVPVVLYARAVRRRYKQENDGH</sequence>
<dbReference type="Pfam" id="PF08281">
    <property type="entry name" value="Sigma70_r4_2"/>
    <property type="match status" value="1"/>
</dbReference>
<dbReference type="InterPro" id="IPR013249">
    <property type="entry name" value="RNA_pol_sigma70_r4_t2"/>
</dbReference>
<proteinExistence type="inferred from homology"/>
<dbReference type="InterPro" id="IPR039425">
    <property type="entry name" value="RNA_pol_sigma-70-like"/>
</dbReference>
<keyword evidence="7" id="KW-1133">Transmembrane helix</keyword>
<evidence type="ECO:0000256" key="3">
    <source>
        <dbReference type="ARBA" id="ARBA00023082"/>
    </source>
</evidence>
<comment type="caution">
    <text evidence="10">The sequence shown here is derived from an EMBL/GenBank/DDBJ whole genome shotgun (WGS) entry which is preliminary data.</text>
</comment>
<keyword evidence="2 6" id="KW-0805">Transcription regulation</keyword>
<dbReference type="Gene3D" id="1.10.1740.10">
    <property type="match status" value="1"/>
</dbReference>
<evidence type="ECO:0000256" key="4">
    <source>
        <dbReference type="ARBA" id="ARBA00023125"/>
    </source>
</evidence>
<dbReference type="PANTHER" id="PTHR43133">
    <property type="entry name" value="RNA POLYMERASE ECF-TYPE SIGMA FACTO"/>
    <property type="match status" value="1"/>
</dbReference>
<feature type="domain" description="RNA polymerase sigma factor 70 region 4 type 2" evidence="9">
    <location>
        <begin position="136"/>
        <end position="187"/>
    </location>
</feature>
<dbReference type="InterPro" id="IPR013324">
    <property type="entry name" value="RNA_pol_sigma_r3/r4-like"/>
</dbReference>
<feature type="transmembrane region" description="Helical" evidence="7">
    <location>
        <begin position="409"/>
        <end position="430"/>
    </location>
</feature>
<keyword evidence="4 6" id="KW-0238">DNA-binding</keyword>
<dbReference type="PROSITE" id="PS01063">
    <property type="entry name" value="SIGMA70_ECF"/>
    <property type="match status" value="1"/>
</dbReference>
<evidence type="ECO:0000259" key="8">
    <source>
        <dbReference type="Pfam" id="PF04542"/>
    </source>
</evidence>
<dbReference type="SUPFAM" id="SSF88946">
    <property type="entry name" value="Sigma2 domain of RNA polymerase sigma factors"/>
    <property type="match status" value="1"/>
</dbReference>
<evidence type="ECO:0000256" key="7">
    <source>
        <dbReference type="SAM" id="Phobius"/>
    </source>
</evidence>
<comment type="similarity">
    <text evidence="1 6">Belongs to the sigma-70 factor family. ECF subfamily.</text>
</comment>
<reference evidence="10 11" key="1">
    <citation type="submission" date="2019-09" db="EMBL/GenBank/DDBJ databases">
        <title>Wenzhouxiangella sp. Genome sequencing and assembly.</title>
        <authorList>
            <person name="Zhang R."/>
        </authorList>
    </citation>
    <scope>NUCLEOTIDE SEQUENCE [LARGE SCALE GENOMIC DNA]</scope>
    <source>
        <strain evidence="10 11">W260</strain>
    </source>
</reference>
<dbReference type="InterPro" id="IPR014284">
    <property type="entry name" value="RNA_pol_sigma-70_dom"/>
</dbReference>
<dbReference type="Proteomes" id="UP000325372">
    <property type="component" value="Unassembled WGS sequence"/>
</dbReference>
<dbReference type="InterPro" id="IPR013325">
    <property type="entry name" value="RNA_pol_sigma_r2"/>
</dbReference>
<dbReference type="NCBIfam" id="TIGR02937">
    <property type="entry name" value="sigma70-ECF"/>
    <property type="match status" value="1"/>
</dbReference>
<keyword evidence="11" id="KW-1185">Reference proteome</keyword>
<feature type="transmembrane region" description="Helical" evidence="7">
    <location>
        <begin position="243"/>
        <end position="267"/>
    </location>
</feature>
<dbReference type="InterPro" id="IPR007627">
    <property type="entry name" value="RNA_pol_sigma70_r2"/>
</dbReference>
<evidence type="ECO:0000313" key="11">
    <source>
        <dbReference type="Proteomes" id="UP000325372"/>
    </source>
</evidence>
<feature type="transmembrane region" description="Helical" evidence="7">
    <location>
        <begin position="511"/>
        <end position="532"/>
    </location>
</feature>
<name>A0A5N0TI38_9GAMM</name>
<keyword evidence="7" id="KW-0812">Transmembrane</keyword>
<evidence type="ECO:0000259" key="9">
    <source>
        <dbReference type="Pfam" id="PF08281"/>
    </source>
</evidence>